<feature type="region of interest" description="Disordered" evidence="9">
    <location>
        <begin position="486"/>
        <end position="548"/>
    </location>
</feature>
<evidence type="ECO:0000256" key="1">
    <source>
        <dbReference type="ARBA" id="ARBA00002523"/>
    </source>
</evidence>
<comment type="function">
    <text evidence="1">VSG forms a coat on the surface of the parasite. The trypanosome evades the immune response of the host by expressing a series of antigenically distinct VSGs from an estimated 1000 VSG genes.</text>
</comment>
<feature type="compositionally biased region" description="Polar residues" evidence="9">
    <location>
        <begin position="445"/>
        <end position="460"/>
    </location>
</feature>
<evidence type="ECO:0000256" key="7">
    <source>
        <dbReference type="ARBA" id="ARBA00023180"/>
    </source>
</evidence>
<dbReference type="EMBL" id="KC613453">
    <property type="protein sequence ID" value="AGH60884.1"/>
    <property type="molecule type" value="Genomic_DNA"/>
</dbReference>
<evidence type="ECO:0000256" key="3">
    <source>
        <dbReference type="ARBA" id="ARBA00022475"/>
    </source>
</evidence>
<keyword evidence="5 10" id="KW-0732">Signal</keyword>
<proteinExistence type="predicted"/>
<dbReference type="GO" id="GO:0098552">
    <property type="term" value="C:side of membrane"/>
    <property type="evidence" value="ECO:0007669"/>
    <property type="project" value="UniProtKB-KW"/>
</dbReference>
<evidence type="ECO:0000259" key="11">
    <source>
        <dbReference type="Pfam" id="PF10659"/>
    </source>
</evidence>
<keyword evidence="7" id="KW-0325">Glycoprotein</keyword>
<reference evidence="13" key="1">
    <citation type="submission" date="2013-02" db="EMBL/GenBank/DDBJ databases">
        <authorList>
            <person name="Cross G.A.M."/>
            <person name="Kim H.-S."/>
            <person name="Wickstead B."/>
        </authorList>
    </citation>
    <scope>NUCLEOTIDE SEQUENCE</scope>
    <source>
        <strain evidence="13">Lister 427</strain>
    </source>
</reference>
<dbReference type="Pfam" id="PF13206">
    <property type="entry name" value="VSG_B"/>
    <property type="match status" value="1"/>
</dbReference>
<keyword evidence="3" id="KW-1003">Cell membrane</keyword>
<dbReference type="InterPro" id="IPR025932">
    <property type="entry name" value="Trypano_VSG_B_N_dom"/>
</dbReference>
<keyword evidence="4" id="KW-0336">GPI-anchor</keyword>
<evidence type="ECO:0000256" key="10">
    <source>
        <dbReference type="SAM" id="SignalP"/>
    </source>
</evidence>
<evidence type="ECO:0000256" key="6">
    <source>
        <dbReference type="ARBA" id="ARBA00023136"/>
    </source>
</evidence>
<comment type="subcellular location">
    <subcellularLocation>
        <location evidence="2">Cell membrane</location>
        <topology evidence="2">Lipid-anchor</topology>
        <topology evidence="2">GPI-anchor</topology>
    </subcellularLocation>
</comment>
<evidence type="ECO:0000256" key="9">
    <source>
        <dbReference type="SAM" id="MobiDB-lite"/>
    </source>
</evidence>
<protein>
    <submittedName>
        <fullName evidence="13">Variant surface glycoprotein 303</fullName>
    </submittedName>
</protein>
<dbReference type="AlphaFoldDB" id="M4SXT2"/>
<accession>M4SXT2</accession>
<feature type="domain" description="Trypanosome variant surface glycoprotein C-terminal" evidence="11">
    <location>
        <begin position="460"/>
        <end position="572"/>
    </location>
</feature>
<organism evidence="13">
    <name type="scientific">Trypanosoma brucei</name>
    <dbReference type="NCBI Taxonomy" id="5691"/>
    <lineage>
        <taxon>Eukaryota</taxon>
        <taxon>Discoba</taxon>
        <taxon>Euglenozoa</taxon>
        <taxon>Kinetoplastea</taxon>
        <taxon>Metakinetoplastina</taxon>
        <taxon>Trypanosomatida</taxon>
        <taxon>Trypanosomatidae</taxon>
        <taxon>Trypanosoma</taxon>
    </lineage>
</organism>
<dbReference type="VEuPathDB" id="TriTrypDB:Tb927.3.210"/>
<dbReference type="GO" id="GO:0005886">
    <property type="term" value="C:plasma membrane"/>
    <property type="evidence" value="ECO:0007669"/>
    <property type="project" value="UniProtKB-SubCell"/>
</dbReference>
<dbReference type="InterPro" id="IPR019609">
    <property type="entry name" value="Variant_surf_glycoprt_trypan_C"/>
</dbReference>
<feature type="chain" id="PRO_5004057902" evidence="10">
    <location>
        <begin position="25"/>
        <end position="574"/>
    </location>
</feature>
<feature type="region of interest" description="Disordered" evidence="9">
    <location>
        <begin position="445"/>
        <end position="465"/>
    </location>
</feature>
<name>M4SXT2_9TRYP</name>
<dbReference type="VEuPathDB" id="TriTrypDB:Tb427_000354000"/>
<feature type="domain" description="Trypanosome variant surface glycoprotein B-type N-terminal" evidence="12">
    <location>
        <begin position="18"/>
        <end position="422"/>
    </location>
</feature>
<evidence type="ECO:0000256" key="2">
    <source>
        <dbReference type="ARBA" id="ARBA00004609"/>
    </source>
</evidence>
<keyword evidence="8" id="KW-0449">Lipoprotein</keyword>
<feature type="signal peptide" evidence="10">
    <location>
        <begin position="1"/>
        <end position="24"/>
    </location>
</feature>
<keyword evidence="6" id="KW-0472">Membrane</keyword>
<evidence type="ECO:0000256" key="4">
    <source>
        <dbReference type="ARBA" id="ARBA00022622"/>
    </source>
</evidence>
<feature type="compositionally biased region" description="Basic and acidic residues" evidence="9">
    <location>
        <begin position="511"/>
        <end position="548"/>
    </location>
</feature>
<evidence type="ECO:0000259" key="12">
    <source>
        <dbReference type="Pfam" id="PF13206"/>
    </source>
</evidence>
<evidence type="ECO:0000256" key="5">
    <source>
        <dbReference type="ARBA" id="ARBA00022729"/>
    </source>
</evidence>
<dbReference type="Pfam" id="PF10659">
    <property type="entry name" value="Trypan_glycop_C"/>
    <property type="match status" value="1"/>
</dbReference>
<evidence type="ECO:0000313" key="13">
    <source>
        <dbReference type="EMBL" id="AGH60884.1"/>
    </source>
</evidence>
<reference evidence="13" key="2">
    <citation type="journal article" date="2014" name="Mol. Biochem. Parasitol.">
        <title>Capturing the variant surface glycoprotein repertoire (the VSGnome) of Trypanosoma brucei Lister 427.</title>
        <authorList>
            <person name="Cross G.A."/>
            <person name="Kim H.S."/>
            <person name="Wickstead B."/>
        </authorList>
    </citation>
    <scope>NUCLEOTIDE SEQUENCE</scope>
    <source>
        <strain evidence="13">Lister 427</strain>
    </source>
</reference>
<sequence length="574" mass="61481">MRLPALLAILGSLFALIALRSQQAGENAAEFRDICALYRLLIQPIPNPTIIKGASGDDRKTARERQEEIQTLVRQLNLTVTPSAILKILAEDKPTEGWEKHKQIQSLKTHFCDKANFDALKQELTAYNHKDKAEYRQALNVPDDDTAKATLRPVIKQLAAKAADISKEIDEQATLILTKRKQARDYIVAALYGKAYAAKNKATDSSVEEPIPVPHKDTDVPWAADARDANCNPTTPIDKKAGYSIATDLLCLCCGGQLAATDQDKWCKAARITGVLAAPDAGTPATMATNMKKLIAECTAVGSDNEPPLEPGTVAAGVSKVFSHLGKNFIPTGNAAQKAAKPPKTNGFLGAYVVDGTNEAKCSADSDSLTTTASKGICIGYTSLREHKQGIIWVNSIASAARSLKQLAEAGTGQATHIAALKQVHQQMESTLMLGSILTHTANAAAKQSNKESNTNNNKCPQKAATADGCPTDDCIYNATSKECKPKSKSQTSATGDGEKAKEGAAATTECARHGNKAECDADKKDDKQNCAWRKGKDGETDEPDKEKCRSSSFLVNNKFALSVVSAAFMALFF</sequence>
<evidence type="ECO:0000256" key="8">
    <source>
        <dbReference type="ARBA" id="ARBA00023288"/>
    </source>
</evidence>